<dbReference type="InterPro" id="IPR020843">
    <property type="entry name" value="ER"/>
</dbReference>
<dbReference type="PANTHER" id="PTHR48106:SF13">
    <property type="entry name" value="QUINONE OXIDOREDUCTASE-RELATED"/>
    <property type="match status" value="1"/>
</dbReference>
<accession>A0ABP9W899</accession>
<evidence type="ECO:0000313" key="5">
    <source>
        <dbReference type="Proteomes" id="UP001401887"/>
    </source>
</evidence>
<organism evidence="4 5">
    <name type="scientific">Deinococcus carri</name>
    <dbReference type="NCBI Taxonomy" id="1211323"/>
    <lineage>
        <taxon>Bacteria</taxon>
        <taxon>Thermotogati</taxon>
        <taxon>Deinococcota</taxon>
        <taxon>Deinococci</taxon>
        <taxon>Deinococcales</taxon>
        <taxon>Deinococcaceae</taxon>
        <taxon>Deinococcus</taxon>
    </lineage>
</organism>
<dbReference type="PANTHER" id="PTHR48106">
    <property type="entry name" value="QUINONE OXIDOREDUCTASE PIG3-RELATED"/>
    <property type="match status" value="1"/>
</dbReference>
<dbReference type="SMART" id="SM00829">
    <property type="entry name" value="PKS_ER"/>
    <property type="match status" value="1"/>
</dbReference>
<dbReference type="RefSeq" id="WP_345464876.1">
    <property type="nucleotide sequence ID" value="NZ_BAABRP010000007.1"/>
</dbReference>
<dbReference type="Gene3D" id="3.40.50.720">
    <property type="entry name" value="NAD(P)-binding Rossmann-like Domain"/>
    <property type="match status" value="1"/>
</dbReference>
<reference evidence="4 5" key="1">
    <citation type="submission" date="2024-02" db="EMBL/GenBank/DDBJ databases">
        <title>Deinococcus carri NBRC 110142.</title>
        <authorList>
            <person name="Ichikawa N."/>
            <person name="Katano-Makiyama Y."/>
            <person name="Hidaka K."/>
        </authorList>
    </citation>
    <scope>NUCLEOTIDE SEQUENCE [LARGE SCALE GENOMIC DNA]</scope>
    <source>
        <strain evidence="4 5">NBRC 110142</strain>
    </source>
</reference>
<comment type="caution">
    <text evidence="4">The sequence shown here is derived from an EMBL/GenBank/DDBJ whole genome shotgun (WGS) entry which is preliminary data.</text>
</comment>
<keyword evidence="2" id="KW-0560">Oxidoreductase</keyword>
<dbReference type="InterPro" id="IPR013149">
    <property type="entry name" value="ADH-like_C"/>
</dbReference>
<name>A0ABP9W899_9DEIO</name>
<dbReference type="InterPro" id="IPR036291">
    <property type="entry name" value="NAD(P)-bd_dom_sf"/>
</dbReference>
<feature type="domain" description="Enoyl reductase (ER)" evidence="3">
    <location>
        <begin position="11"/>
        <end position="323"/>
    </location>
</feature>
<dbReference type="InterPro" id="IPR002364">
    <property type="entry name" value="Quin_OxRdtase/zeta-crystal_CS"/>
</dbReference>
<dbReference type="PROSITE" id="PS01162">
    <property type="entry name" value="QOR_ZETA_CRYSTAL"/>
    <property type="match status" value="1"/>
</dbReference>
<dbReference type="Pfam" id="PF08240">
    <property type="entry name" value="ADH_N"/>
    <property type="match status" value="1"/>
</dbReference>
<dbReference type="EMBL" id="BAABRP010000007">
    <property type="protein sequence ID" value="GAA5513356.1"/>
    <property type="molecule type" value="Genomic_DNA"/>
</dbReference>
<evidence type="ECO:0000256" key="2">
    <source>
        <dbReference type="ARBA" id="ARBA00023002"/>
    </source>
</evidence>
<evidence type="ECO:0000256" key="1">
    <source>
        <dbReference type="ARBA" id="ARBA00022857"/>
    </source>
</evidence>
<proteinExistence type="predicted"/>
<dbReference type="Proteomes" id="UP001401887">
    <property type="component" value="Unassembled WGS sequence"/>
</dbReference>
<keyword evidence="5" id="KW-1185">Reference proteome</keyword>
<evidence type="ECO:0000313" key="4">
    <source>
        <dbReference type="EMBL" id="GAA5513356.1"/>
    </source>
</evidence>
<sequence>MSHAILAERHGGPEVLTWRERPLPVPGAEQVRVRVRATGVNYADIQARRGGQGAGGKLPFIPGLDACGTVDALGAGATGLRVGERVACFPVGGSYATHVLAPAHLTFPLGEGVPNAAAASLTALVTAYNVVTHAGRLEPGETVLIHAAAGGVGHLAVQMARARGAGQIIGVVGSDARADFLCGLGVDEVVNRHREDFTQRVNVLTQGRGADLILDSIGGTTTERGLTCLAPFGRLVIYGHAGGQPAHLPTPPLHRQSRAVIGYSSGHHRQARPQVIRDAAAAAFALAASGGVRVHAAAELPLPEAARAQALVEGGEISGRVLLTR</sequence>
<dbReference type="Gene3D" id="3.90.180.10">
    <property type="entry name" value="Medium-chain alcohol dehydrogenases, catalytic domain"/>
    <property type="match status" value="1"/>
</dbReference>
<dbReference type="InterPro" id="IPR011032">
    <property type="entry name" value="GroES-like_sf"/>
</dbReference>
<dbReference type="SUPFAM" id="SSF50129">
    <property type="entry name" value="GroES-like"/>
    <property type="match status" value="1"/>
</dbReference>
<dbReference type="SUPFAM" id="SSF51735">
    <property type="entry name" value="NAD(P)-binding Rossmann-fold domains"/>
    <property type="match status" value="1"/>
</dbReference>
<gene>
    <name evidence="4" type="ORF">Dcar01_02089</name>
</gene>
<evidence type="ECO:0000259" key="3">
    <source>
        <dbReference type="SMART" id="SM00829"/>
    </source>
</evidence>
<keyword evidence="1" id="KW-0521">NADP</keyword>
<dbReference type="Pfam" id="PF00107">
    <property type="entry name" value="ADH_zinc_N"/>
    <property type="match status" value="1"/>
</dbReference>
<dbReference type="InterPro" id="IPR013154">
    <property type="entry name" value="ADH-like_N"/>
</dbReference>
<protein>
    <submittedName>
        <fullName evidence="4">2-haloacrylate reductase</fullName>
    </submittedName>
</protein>